<evidence type="ECO:0000256" key="10">
    <source>
        <dbReference type="SAM" id="MobiDB-lite"/>
    </source>
</evidence>
<evidence type="ECO:0000256" key="5">
    <source>
        <dbReference type="ARBA" id="ARBA00022695"/>
    </source>
</evidence>
<evidence type="ECO:0000256" key="3">
    <source>
        <dbReference type="ARBA" id="ARBA00012417"/>
    </source>
</evidence>
<dbReference type="InterPro" id="IPR024826">
    <property type="entry name" value="DNA_pol_delta/II_ssu"/>
</dbReference>
<keyword evidence="6" id="KW-0235">DNA replication</keyword>
<dbReference type="EC" id="2.7.7.7" evidence="3"/>
<dbReference type="InterPro" id="IPR040663">
    <property type="entry name" value="DNA_pol_D_N"/>
</dbReference>
<evidence type="ECO:0000256" key="8">
    <source>
        <dbReference type="ARBA" id="ARBA00023242"/>
    </source>
</evidence>
<keyword evidence="14" id="KW-1185">Reference proteome</keyword>
<keyword evidence="7" id="KW-0239">DNA-directed DNA polymerase</keyword>
<evidence type="ECO:0000256" key="7">
    <source>
        <dbReference type="ARBA" id="ARBA00022932"/>
    </source>
</evidence>
<name>A0A168BRZ2_9EURO</name>
<reference evidence="13 14" key="1">
    <citation type="journal article" date="2016" name="Genome Biol. Evol.">
        <title>Divergent and convergent evolution of fungal pathogenicity.</title>
        <authorList>
            <person name="Shang Y."/>
            <person name="Xiao G."/>
            <person name="Zheng P."/>
            <person name="Cen K."/>
            <person name="Zhan S."/>
            <person name="Wang C."/>
        </authorList>
    </citation>
    <scope>NUCLEOTIDE SEQUENCE [LARGE SCALE GENOMIC DNA]</scope>
    <source>
        <strain evidence="13 14">ARSEF 7405</strain>
    </source>
</reference>
<evidence type="ECO:0000313" key="14">
    <source>
        <dbReference type="Proteomes" id="UP000242877"/>
    </source>
</evidence>
<dbReference type="FunFam" id="2.40.50.430:FF:000002">
    <property type="entry name" value="DNA polymerase delta subunit"/>
    <property type="match status" value="1"/>
</dbReference>
<evidence type="ECO:0000256" key="9">
    <source>
        <dbReference type="ARBA" id="ARBA00049244"/>
    </source>
</evidence>
<evidence type="ECO:0000256" key="4">
    <source>
        <dbReference type="ARBA" id="ARBA00022679"/>
    </source>
</evidence>
<sequence>MDDFLRPPRDDDVYETDERVDSLYCPLTNYRLPPGGARQFQQQFADIYFLRLTQLKPVVTEVARQAWEGLTIGGVRAKAEERVLDIQQGDICWVIGTVYMDLPLKPDILEDMQKEYYTTIPPPQRTYHDPKNPDKSQTMLEDESGRIRLAGSVIKKATLVTGAIISVLGTENKNGDFEVFDIRVPDLAPQPERWMHLNEQPELVERKESGDKNGARKKKNKIAFVSGLNMTGTYADTVAISVLRDYLLGDSKAAANDSSTDVSQISRLMIVGNSIGENAIHKILEDDKTASKNARRPKTKNIRNFRYDPSLFNESPIVQLDNFMAEILPSMPITIMPGETDPANYTFPQQVPMNRGGWIM</sequence>
<evidence type="ECO:0000256" key="6">
    <source>
        <dbReference type="ARBA" id="ARBA00022705"/>
    </source>
</evidence>
<dbReference type="Proteomes" id="UP000242877">
    <property type="component" value="Unassembled WGS sequence"/>
</dbReference>
<dbReference type="GO" id="GO:0006273">
    <property type="term" value="P:lagging strand elongation"/>
    <property type="evidence" value="ECO:0007669"/>
    <property type="project" value="UniProtKB-ARBA"/>
</dbReference>
<comment type="caution">
    <text evidence="13">The sequence shown here is derived from an EMBL/GenBank/DDBJ whole genome shotgun (WGS) entry which is preliminary data.</text>
</comment>
<gene>
    <name evidence="13" type="ORF">AAP_01340</name>
</gene>
<dbReference type="VEuPathDB" id="FungiDB:AAP_01340"/>
<comment type="catalytic activity">
    <reaction evidence="9">
        <text>DNA(n) + a 2'-deoxyribonucleoside 5'-triphosphate = DNA(n+1) + diphosphate</text>
        <dbReference type="Rhea" id="RHEA:22508"/>
        <dbReference type="Rhea" id="RHEA-COMP:17339"/>
        <dbReference type="Rhea" id="RHEA-COMP:17340"/>
        <dbReference type="ChEBI" id="CHEBI:33019"/>
        <dbReference type="ChEBI" id="CHEBI:61560"/>
        <dbReference type="ChEBI" id="CHEBI:173112"/>
        <dbReference type="EC" id="2.7.7.7"/>
    </reaction>
</comment>
<dbReference type="InterPro" id="IPR007185">
    <property type="entry name" value="DNA_pol_a/d/e_bsu"/>
</dbReference>
<dbReference type="Gene3D" id="2.40.50.430">
    <property type="match status" value="1"/>
</dbReference>
<comment type="subcellular location">
    <subcellularLocation>
        <location evidence="1">Nucleus</location>
    </subcellularLocation>
</comment>
<dbReference type="PANTHER" id="PTHR10416">
    <property type="entry name" value="DNA POLYMERASE DELTA SUBUNIT 2"/>
    <property type="match status" value="1"/>
</dbReference>
<keyword evidence="4" id="KW-0808">Transferase</keyword>
<keyword evidence="8" id="KW-0539">Nucleus</keyword>
<accession>A0A168BRZ2</accession>
<dbReference type="AlphaFoldDB" id="A0A168BRZ2"/>
<dbReference type="GO" id="GO:0043625">
    <property type="term" value="C:delta DNA polymerase complex"/>
    <property type="evidence" value="ECO:0007669"/>
    <property type="project" value="TreeGrafter"/>
</dbReference>
<dbReference type="GO" id="GO:0006281">
    <property type="term" value="P:DNA repair"/>
    <property type="evidence" value="ECO:0007669"/>
    <property type="project" value="UniProtKB-ARBA"/>
</dbReference>
<feature type="domain" description="DNA polymerase delta subunit OB-fold" evidence="12">
    <location>
        <begin position="43"/>
        <end position="182"/>
    </location>
</feature>
<feature type="domain" description="DNA polymerase alpha/delta/epsilon subunit B" evidence="11">
    <location>
        <begin position="222"/>
        <end position="350"/>
    </location>
</feature>
<dbReference type="GO" id="GO:0003887">
    <property type="term" value="F:DNA-directed DNA polymerase activity"/>
    <property type="evidence" value="ECO:0007669"/>
    <property type="project" value="UniProtKB-KW"/>
</dbReference>
<evidence type="ECO:0000256" key="2">
    <source>
        <dbReference type="ARBA" id="ARBA00006035"/>
    </source>
</evidence>
<dbReference type="Gene3D" id="3.60.21.50">
    <property type="match status" value="1"/>
</dbReference>
<protein>
    <recommendedName>
        <fullName evidence="3">DNA-directed DNA polymerase</fullName>
        <ecNumber evidence="3">2.7.7.7</ecNumber>
    </recommendedName>
</protein>
<dbReference type="GO" id="GO:0003677">
    <property type="term" value="F:DNA binding"/>
    <property type="evidence" value="ECO:0007669"/>
    <property type="project" value="InterPro"/>
</dbReference>
<comment type="similarity">
    <text evidence="2">Belongs to the DNA polymerase delta/II small subunit family.</text>
</comment>
<dbReference type="Pfam" id="PF04042">
    <property type="entry name" value="DNA_pol_E_B"/>
    <property type="match status" value="1"/>
</dbReference>
<dbReference type="Pfam" id="PF18018">
    <property type="entry name" value="DNA_pol_D_N"/>
    <property type="match status" value="1"/>
</dbReference>
<dbReference type="OrthoDB" id="3763at2759"/>
<evidence type="ECO:0000259" key="11">
    <source>
        <dbReference type="Pfam" id="PF04042"/>
    </source>
</evidence>
<dbReference type="PANTHER" id="PTHR10416:SF0">
    <property type="entry name" value="DNA POLYMERASE DELTA SUBUNIT 2"/>
    <property type="match status" value="1"/>
</dbReference>
<keyword evidence="5" id="KW-0548">Nucleotidyltransferase</keyword>
<dbReference type="EMBL" id="AZGZ01000004">
    <property type="protein sequence ID" value="KZZ95664.1"/>
    <property type="molecule type" value="Genomic_DNA"/>
</dbReference>
<feature type="region of interest" description="Disordered" evidence="10">
    <location>
        <begin position="119"/>
        <end position="139"/>
    </location>
</feature>
<evidence type="ECO:0000259" key="12">
    <source>
        <dbReference type="Pfam" id="PF18018"/>
    </source>
</evidence>
<evidence type="ECO:0000256" key="1">
    <source>
        <dbReference type="ARBA" id="ARBA00004123"/>
    </source>
</evidence>
<evidence type="ECO:0000313" key="13">
    <source>
        <dbReference type="EMBL" id="KZZ95664.1"/>
    </source>
</evidence>
<organism evidence="13 14">
    <name type="scientific">Ascosphaera apis ARSEF 7405</name>
    <dbReference type="NCBI Taxonomy" id="392613"/>
    <lineage>
        <taxon>Eukaryota</taxon>
        <taxon>Fungi</taxon>
        <taxon>Dikarya</taxon>
        <taxon>Ascomycota</taxon>
        <taxon>Pezizomycotina</taxon>
        <taxon>Eurotiomycetes</taxon>
        <taxon>Eurotiomycetidae</taxon>
        <taxon>Onygenales</taxon>
        <taxon>Ascosphaeraceae</taxon>
        <taxon>Ascosphaera</taxon>
    </lineage>
</organism>
<proteinExistence type="inferred from homology"/>